<sequence>MPNSGVSANAQGANTHRNAPAAHTYTVYSSTAGLSSDSMA</sequence>
<feature type="compositionally biased region" description="Polar residues" evidence="1">
    <location>
        <begin position="1"/>
        <end position="17"/>
    </location>
</feature>
<evidence type="ECO:0000313" key="3">
    <source>
        <dbReference type="Proteomes" id="UP000281604"/>
    </source>
</evidence>
<proteinExistence type="predicted"/>
<evidence type="ECO:0000313" key="2">
    <source>
        <dbReference type="EMBL" id="RMP14399.1"/>
    </source>
</evidence>
<protein>
    <submittedName>
        <fullName evidence="2">Uncharacterized protein</fullName>
    </submittedName>
</protein>
<accession>A0A3M4B5H0</accession>
<evidence type="ECO:0000256" key="1">
    <source>
        <dbReference type="SAM" id="MobiDB-lite"/>
    </source>
</evidence>
<name>A0A3M4B5H0_9PSED</name>
<dbReference type="Proteomes" id="UP000281604">
    <property type="component" value="Unassembled WGS sequence"/>
</dbReference>
<dbReference type="EMBL" id="RBQE01000040">
    <property type="protein sequence ID" value="RMP14399.1"/>
    <property type="molecule type" value="Genomic_DNA"/>
</dbReference>
<feature type="region of interest" description="Disordered" evidence="1">
    <location>
        <begin position="1"/>
        <end position="27"/>
    </location>
</feature>
<reference evidence="2 3" key="1">
    <citation type="submission" date="2018-08" db="EMBL/GenBank/DDBJ databases">
        <title>Recombination of ecologically and evolutionarily significant loci maintains genetic cohesion in the Pseudomonas syringae species complex.</title>
        <authorList>
            <person name="Dillon M."/>
            <person name="Thakur S."/>
            <person name="Almeida R.N.D."/>
            <person name="Weir B.S."/>
            <person name="Guttman D.S."/>
        </authorList>
    </citation>
    <scope>NUCLEOTIDE SEQUENCE [LARGE SCALE GENOMIC DNA]</scope>
    <source>
        <strain evidence="2 3">ICMP 3706</strain>
    </source>
</reference>
<organism evidence="2 3">
    <name type="scientific">Pseudomonas syringae pv. persicae</name>
    <dbReference type="NCBI Taxonomy" id="237306"/>
    <lineage>
        <taxon>Bacteria</taxon>
        <taxon>Pseudomonadati</taxon>
        <taxon>Pseudomonadota</taxon>
        <taxon>Gammaproteobacteria</taxon>
        <taxon>Pseudomonadales</taxon>
        <taxon>Pseudomonadaceae</taxon>
        <taxon>Pseudomonas</taxon>
    </lineage>
</organism>
<dbReference type="AlphaFoldDB" id="A0A3M4B5H0"/>
<gene>
    <name evidence="2" type="ORF">ALQ30_200724</name>
</gene>
<comment type="caution">
    <text evidence="2">The sequence shown here is derived from an EMBL/GenBank/DDBJ whole genome shotgun (WGS) entry which is preliminary data.</text>
</comment>